<dbReference type="AlphaFoldDB" id="A0AAD6TYB0"/>
<name>A0AAD6TYB0_9AGAR</name>
<dbReference type="GO" id="GO:0008270">
    <property type="term" value="F:zinc ion binding"/>
    <property type="evidence" value="ECO:0007669"/>
    <property type="project" value="UniProtKB-KW"/>
</dbReference>
<dbReference type="SUPFAM" id="SSF57850">
    <property type="entry name" value="RING/U-box"/>
    <property type="match status" value="1"/>
</dbReference>
<protein>
    <recommendedName>
        <fullName evidence="3">RING-type domain-containing protein</fullName>
    </recommendedName>
</protein>
<proteinExistence type="predicted"/>
<accession>A0AAD6TYB0</accession>
<evidence type="ECO:0000313" key="5">
    <source>
        <dbReference type="Proteomes" id="UP001222325"/>
    </source>
</evidence>
<feature type="domain" description="RING-type" evidence="3">
    <location>
        <begin position="251"/>
        <end position="288"/>
    </location>
</feature>
<evidence type="ECO:0000256" key="2">
    <source>
        <dbReference type="SAM" id="MobiDB-lite"/>
    </source>
</evidence>
<feature type="compositionally biased region" description="Basic and acidic residues" evidence="2">
    <location>
        <begin position="71"/>
        <end position="82"/>
    </location>
</feature>
<dbReference type="Gene3D" id="3.30.40.10">
    <property type="entry name" value="Zinc/RING finger domain, C3HC4 (zinc finger)"/>
    <property type="match status" value="1"/>
</dbReference>
<keyword evidence="1" id="KW-0862">Zinc</keyword>
<sequence length="340" mass="37242">MSTDPTESPNEVNEAIITPPAPVLETVASDAVNTVNVGPIVPPRLGSSFNPFVVPDNTPPRLGSLLNPHVVSDDSPPRRQARDVGSGGVAWAPGHEPASPVIRRTPASRTVEAVQARIRALEASVLNPIPEALRPPTAGPSVPRRRSGNGTRSRALAALDTLAESRRGRILAPEISSATNRGLRIPRLPSEPYQRSIASSLSITQTTRRLDLSRAGGREWRSQALTEKELYLTDARPPEQLAIPGKEYHECGICRLVKSHPVSYRCGHSHCYACIRMWLERKWTCPQCVRIMYEEPTRHYGEEGSIAAEYPDWANTSKVSYSFLGLTFPRKAVTCNLPSL</sequence>
<keyword evidence="1" id="KW-0863">Zinc-finger</keyword>
<dbReference type="InterPro" id="IPR001841">
    <property type="entry name" value="Znf_RING"/>
</dbReference>
<evidence type="ECO:0000259" key="3">
    <source>
        <dbReference type="PROSITE" id="PS50089"/>
    </source>
</evidence>
<dbReference type="InterPro" id="IPR013083">
    <property type="entry name" value="Znf_RING/FYVE/PHD"/>
</dbReference>
<evidence type="ECO:0000313" key="4">
    <source>
        <dbReference type="EMBL" id="KAJ7083934.1"/>
    </source>
</evidence>
<organism evidence="4 5">
    <name type="scientific">Mycena belliarum</name>
    <dbReference type="NCBI Taxonomy" id="1033014"/>
    <lineage>
        <taxon>Eukaryota</taxon>
        <taxon>Fungi</taxon>
        <taxon>Dikarya</taxon>
        <taxon>Basidiomycota</taxon>
        <taxon>Agaricomycotina</taxon>
        <taxon>Agaricomycetes</taxon>
        <taxon>Agaricomycetidae</taxon>
        <taxon>Agaricales</taxon>
        <taxon>Marasmiineae</taxon>
        <taxon>Mycenaceae</taxon>
        <taxon>Mycena</taxon>
    </lineage>
</organism>
<evidence type="ECO:0000256" key="1">
    <source>
        <dbReference type="PROSITE-ProRule" id="PRU00175"/>
    </source>
</evidence>
<dbReference type="EMBL" id="JARJCN010000039">
    <property type="protein sequence ID" value="KAJ7083934.1"/>
    <property type="molecule type" value="Genomic_DNA"/>
</dbReference>
<feature type="region of interest" description="Disordered" evidence="2">
    <location>
        <begin position="67"/>
        <end position="101"/>
    </location>
</feature>
<feature type="region of interest" description="Disordered" evidence="2">
    <location>
        <begin position="130"/>
        <end position="153"/>
    </location>
</feature>
<comment type="caution">
    <text evidence="4">The sequence shown here is derived from an EMBL/GenBank/DDBJ whole genome shotgun (WGS) entry which is preliminary data.</text>
</comment>
<gene>
    <name evidence="4" type="ORF">B0H15DRAFT_951688</name>
</gene>
<dbReference type="PROSITE" id="PS50089">
    <property type="entry name" value="ZF_RING_2"/>
    <property type="match status" value="1"/>
</dbReference>
<reference evidence="4" key="1">
    <citation type="submission" date="2023-03" db="EMBL/GenBank/DDBJ databases">
        <title>Massive genome expansion in bonnet fungi (Mycena s.s.) driven by repeated elements and novel gene families across ecological guilds.</title>
        <authorList>
            <consortium name="Lawrence Berkeley National Laboratory"/>
            <person name="Harder C.B."/>
            <person name="Miyauchi S."/>
            <person name="Viragh M."/>
            <person name="Kuo A."/>
            <person name="Thoen E."/>
            <person name="Andreopoulos B."/>
            <person name="Lu D."/>
            <person name="Skrede I."/>
            <person name="Drula E."/>
            <person name="Henrissat B."/>
            <person name="Morin E."/>
            <person name="Kohler A."/>
            <person name="Barry K."/>
            <person name="LaButti K."/>
            <person name="Morin E."/>
            <person name="Salamov A."/>
            <person name="Lipzen A."/>
            <person name="Mereny Z."/>
            <person name="Hegedus B."/>
            <person name="Baldrian P."/>
            <person name="Stursova M."/>
            <person name="Weitz H."/>
            <person name="Taylor A."/>
            <person name="Grigoriev I.V."/>
            <person name="Nagy L.G."/>
            <person name="Martin F."/>
            <person name="Kauserud H."/>
        </authorList>
    </citation>
    <scope>NUCLEOTIDE SEQUENCE</scope>
    <source>
        <strain evidence="4">CBHHK173m</strain>
    </source>
</reference>
<keyword evidence="1" id="KW-0479">Metal-binding</keyword>
<dbReference type="SMART" id="SM00184">
    <property type="entry name" value="RING"/>
    <property type="match status" value="1"/>
</dbReference>
<dbReference type="Proteomes" id="UP001222325">
    <property type="component" value="Unassembled WGS sequence"/>
</dbReference>
<keyword evidence="5" id="KW-1185">Reference proteome</keyword>
<dbReference type="CDD" id="cd16449">
    <property type="entry name" value="RING-HC"/>
    <property type="match status" value="1"/>
</dbReference>
<dbReference type="Pfam" id="PF13923">
    <property type="entry name" value="zf-C3HC4_2"/>
    <property type="match status" value="1"/>
</dbReference>